<organism evidence="2 3">
    <name type="scientific">Comamonas avium</name>
    <dbReference type="NCBI Taxonomy" id="2762231"/>
    <lineage>
        <taxon>Bacteria</taxon>
        <taxon>Pseudomonadati</taxon>
        <taxon>Pseudomonadota</taxon>
        <taxon>Betaproteobacteria</taxon>
        <taxon>Burkholderiales</taxon>
        <taxon>Comamonadaceae</taxon>
        <taxon>Comamonas</taxon>
    </lineage>
</organism>
<accession>A0ABR8S797</accession>
<protein>
    <submittedName>
        <fullName evidence="2">Uncharacterized protein</fullName>
    </submittedName>
</protein>
<comment type="caution">
    <text evidence="2">The sequence shown here is derived from an EMBL/GenBank/DDBJ whole genome shotgun (WGS) entry which is preliminary data.</text>
</comment>
<gene>
    <name evidence="2" type="ORF">H9646_02525</name>
</gene>
<sequence>MNNKPTQIKQPYENIYIGTFLFTLGYMFRDKSKKINNGVGIELYQQTRDGERTIGDLLTSVGGKNIIIEFKRQEKEIKEELTKKSKKKLREKLSENLDKRFNAISSNCHFLSIPAPYKNTNKFALGFTPYIKIVEKDKDGLHLMGINDFCSNYLDVQPSSVGVDHADFAYYLKELTKISNGTCGGLAISIDDSGIKAAVVFEDVRDLQKSIMLAEKEATLGREEHEKTLDKPVPQRGFER</sequence>
<reference evidence="2 3" key="1">
    <citation type="submission" date="2020-08" db="EMBL/GenBank/DDBJ databases">
        <title>A Genomic Blueprint of the Chicken Gut Microbiome.</title>
        <authorList>
            <person name="Gilroy R."/>
            <person name="Ravi A."/>
            <person name="Getino M."/>
            <person name="Pursley I."/>
            <person name="Horton D.L."/>
            <person name="Alikhan N.-F."/>
            <person name="Baker D."/>
            <person name="Gharbi K."/>
            <person name="Hall N."/>
            <person name="Watson M."/>
            <person name="Adriaenssens E.M."/>
            <person name="Foster-Nyarko E."/>
            <person name="Jarju S."/>
            <person name="Secka A."/>
            <person name="Antonio M."/>
            <person name="Oren A."/>
            <person name="Chaudhuri R."/>
            <person name="La Ragione R.M."/>
            <person name="Hildebrand F."/>
            <person name="Pallen M.J."/>
        </authorList>
    </citation>
    <scope>NUCLEOTIDE SEQUENCE [LARGE SCALE GENOMIC DNA]</scope>
    <source>
        <strain evidence="2 3">Sa2CVA6</strain>
    </source>
</reference>
<keyword evidence="3" id="KW-1185">Reference proteome</keyword>
<proteinExistence type="predicted"/>
<evidence type="ECO:0000313" key="2">
    <source>
        <dbReference type="EMBL" id="MBD7959343.1"/>
    </source>
</evidence>
<feature type="region of interest" description="Disordered" evidence="1">
    <location>
        <begin position="220"/>
        <end position="240"/>
    </location>
</feature>
<evidence type="ECO:0000256" key="1">
    <source>
        <dbReference type="SAM" id="MobiDB-lite"/>
    </source>
</evidence>
<evidence type="ECO:0000313" key="3">
    <source>
        <dbReference type="Proteomes" id="UP000634919"/>
    </source>
</evidence>
<dbReference type="RefSeq" id="WP_191721738.1">
    <property type="nucleotide sequence ID" value="NZ_JACSQK010000001.1"/>
</dbReference>
<dbReference type="EMBL" id="JACSQK010000001">
    <property type="protein sequence ID" value="MBD7959343.1"/>
    <property type="molecule type" value="Genomic_DNA"/>
</dbReference>
<name>A0ABR8S797_9BURK</name>
<dbReference type="Proteomes" id="UP000634919">
    <property type="component" value="Unassembled WGS sequence"/>
</dbReference>
<feature type="compositionally biased region" description="Basic and acidic residues" evidence="1">
    <location>
        <begin position="220"/>
        <end position="230"/>
    </location>
</feature>